<evidence type="ECO:0000313" key="1">
    <source>
        <dbReference type="EMBL" id="MDS1004987.1"/>
    </source>
</evidence>
<proteinExistence type="predicted"/>
<protein>
    <submittedName>
        <fullName evidence="1">Uncharacterized protein</fullName>
    </submittedName>
</protein>
<dbReference type="AlphaFoldDB" id="A0AAE4JXD4"/>
<dbReference type="Proteomes" id="UP001182303">
    <property type="component" value="Unassembled WGS sequence"/>
</dbReference>
<dbReference type="RefSeq" id="WP_310944376.1">
    <property type="nucleotide sequence ID" value="NZ_JARUIS010000031.1"/>
</dbReference>
<name>A0AAE4JXD4_CLOSG</name>
<dbReference type="EMBL" id="JARUIS010000031">
    <property type="protein sequence ID" value="MDS1004987.1"/>
    <property type="molecule type" value="Genomic_DNA"/>
</dbReference>
<comment type="caution">
    <text evidence="1">The sequence shown here is derived from an EMBL/GenBank/DDBJ whole genome shotgun (WGS) entry which is preliminary data.</text>
</comment>
<gene>
    <name evidence="1" type="ORF">P9J83_15995</name>
</gene>
<evidence type="ECO:0000313" key="2">
    <source>
        <dbReference type="Proteomes" id="UP001182303"/>
    </source>
</evidence>
<accession>A0AAE4JXD4</accession>
<organism evidence="1 2">
    <name type="scientific">Clostridium sporogenes</name>
    <dbReference type="NCBI Taxonomy" id="1509"/>
    <lineage>
        <taxon>Bacteria</taxon>
        <taxon>Bacillati</taxon>
        <taxon>Bacillota</taxon>
        <taxon>Clostridia</taxon>
        <taxon>Eubacteriales</taxon>
        <taxon>Clostridiaceae</taxon>
        <taxon>Clostridium</taxon>
    </lineage>
</organism>
<reference evidence="1" key="1">
    <citation type="submission" date="2023-04" db="EMBL/GenBank/DDBJ databases">
        <title>Assessment of the microbiological origin of a defect in Grana Padano cheese.</title>
        <authorList>
            <person name="Zago M."/>
            <person name="Rossetti L."/>
            <person name="Bonvini B."/>
            <person name="Carminati D."/>
            <person name="Giraffa G."/>
        </authorList>
    </citation>
    <scope>NUCLEOTIDE SEQUENCE</scope>
    <source>
        <strain evidence="1">4990</strain>
    </source>
</reference>
<sequence length="100" mass="12078">MNSNELEINKEIDEISIKRFLAREEEYKEIAKLEVIKKISEHCENVEDMKNMKYLIMGVISTYDFQISWIKEKIKDKVIVETLYPEEMKEESLKRFPPYI</sequence>